<reference evidence="5" key="1">
    <citation type="submission" date="2023-05" db="EMBL/GenBank/DDBJ databases">
        <title>Nepenthes gracilis genome sequencing.</title>
        <authorList>
            <person name="Fukushima K."/>
        </authorList>
    </citation>
    <scope>NUCLEOTIDE SEQUENCE</scope>
    <source>
        <strain evidence="5">SING2019-196</strain>
    </source>
</reference>
<evidence type="ECO:0000256" key="2">
    <source>
        <dbReference type="ARBA" id="ARBA00022723"/>
    </source>
</evidence>
<dbReference type="SFLD" id="SFLDG01014">
    <property type="entry name" value="Terpene_Cyclase_Like_1_N-term"/>
    <property type="match status" value="1"/>
</dbReference>
<dbReference type="EMBL" id="BSYO01000003">
    <property type="protein sequence ID" value="GMH02665.1"/>
    <property type="molecule type" value="Genomic_DNA"/>
</dbReference>
<dbReference type="SUPFAM" id="SSF48239">
    <property type="entry name" value="Terpenoid cyclases/Protein prenyltransferases"/>
    <property type="match status" value="2"/>
</dbReference>
<name>A0AAD3S1H7_NEPGR</name>
<comment type="cofactor">
    <cofactor evidence="1">
        <name>Mg(2+)</name>
        <dbReference type="ChEBI" id="CHEBI:18420"/>
    </cofactor>
</comment>
<sequence>MPPQLTTTALGLSHSPTASTVKNLFLPNGNLPGSWLIKTNKKRVGRGLSLRCNAVAKQSTQDKKEFLHKDLTAVKRHGFVSGDAEGLAPRVKTIRSMLSSMEDGEISISAYDTAWVALVEDLNGTGRPQFPESLEWIARNQLPDGSWGDASIFLSHDRIISTFACLIALKYWKLHADKQDKGMAFIKGNICKIGEEDDEHMPVGFEVTFPSLIEKARNLGMEVPDECRPVLDEIYSKRRIKLTSLEGMTGLDWERLLKLQSQDGSFLFSPASTAYALAQSRDLNCLRYLENTLKRFKGVPNVYPVDLFERIWAIDRLQRLGICRYFKHEIKECIKYVYRYWTERGICWARNSEFQSMDETAMGFRLLRLHGHQVSADVFENFKKDGEFLCLAGQSTQSVTVMYNLYRASQLQFPGEEVLEEARSFSSKYLRQKQSSNQLLDKWMIAKDLAGEVKYALDIPWHGNLSRIETRFYIEQYGGDSDAWIGKTLYR</sequence>
<comment type="caution">
    <text evidence="5">The sequence shown here is derived from an EMBL/GenBank/DDBJ whole genome shotgun (WGS) entry which is preliminary data.</text>
</comment>
<dbReference type="PANTHER" id="PTHR31739">
    <property type="entry name" value="ENT-COPALYL DIPHOSPHATE SYNTHASE, CHLOROPLASTIC"/>
    <property type="match status" value="1"/>
</dbReference>
<dbReference type="InterPro" id="IPR008930">
    <property type="entry name" value="Terpenoid_cyclase/PrenylTrfase"/>
</dbReference>
<dbReference type="GO" id="GO:0000287">
    <property type="term" value="F:magnesium ion binding"/>
    <property type="evidence" value="ECO:0007669"/>
    <property type="project" value="TreeGrafter"/>
</dbReference>
<dbReference type="Gene3D" id="1.50.10.130">
    <property type="entry name" value="Terpene synthase, N-terminal domain"/>
    <property type="match status" value="1"/>
</dbReference>
<keyword evidence="6" id="KW-1185">Reference proteome</keyword>
<dbReference type="AlphaFoldDB" id="A0AAD3S1H7"/>
<evidence type="ECO:0000313" key="5">
    <source>
        <dbReference type="EMBL" id="GMH02665.1"/>
    </source>
</evidence>
<dbReference type="InterPro" id="IPR050148">
    <property type="entry name" value="Terpene_synthase-like"/>
</dbReference>
<keyword evidence="3" id="KW-0460">Magnesium</keyword>
<organism evidence="5 6">
    <name type="scientific">Nepenthes gracilis</name>
    <name type="common">Slender pitcher plant</name>
    <dbReference type="NCBI Taxonomy" id="150966"/>
    <lineage>
        <taxon>Eukaryota</taxon>
        <taxon>Viridiplantae</taxon>
        <taxon>Streptophyta</taxon>
        <taxon>Embryophyta</taxon>
        <taxon>Tracheophyta</taxon>
        <taxon>Spermatophyta</taxon>
        <taxon>Magnoliopsida</taxon>
        <taxon>eudicotyledons</taxon>
        <taxon>Gunneridae</taxon>
        <taxon>Pentapetalae</taxon>
        <taxon>Caryophyllales</taxon>
        <taxon>Nepenthaceae</taxon>
        <taxon>Nepenthes</taxon>
    </lineage>
</organism>
<dbReference type="PANTHER" id="PTHR31739:SF4">
    <property type="entry name" value="ENT-COPALYL DIPHOSPHATE SYNTHASE, CHLOROPLASTIC"/>
    <property type="match status" value="1"/>
</dbReference>
<dbReference type="Proteomes" id="UP001279734">
    <property type="component" value="Unassembled WGS sequence"/>
</dbReference>
<dbReference type="GO" id="GO:0009507">
    <property type="term" value="C:chloroplast"/>
    <property type="evidence" value="ECO:0007669"/>
    <property type="project" value="TreeGrafter"/>
</dbReference>
<protein>
    <recommendedName>
        <fullName evidence="4">Terpene synthase N-terminal domain-containing protein</fullName>
    </recommendedName>
</protein>
<dbReference type="GO" id="GO:0010333">
    <property type="term" value="F:terpene synthase activity"/>
    <property type="evidence" value="ECO:0007669"/>
    <property type="project" value="InterPro"/>
</dbReference>
<accession>A0AAD3S1H7</accession>
<dbReference type="GO" id="GO:0009686">
    <property type="term" value="P:gibberellin biosynthetic process"/>
    <property type="evidence" value="ECO:0007669"/>
    <property type="project" value="TreeGrafter"/>
</dbReference>
<gene>
    <name evidence="5" type="ORF">Nepgr_004504</name>
</gene>
<proteinExistence type="predicted"/>
<keyword evidence="2" id="KW-0479">Metal-binding</keyword>
<evidence type="ECO:0000313" key="6">
    <source>
        <dbReference type="Proteomes" id="UP001279734"/>
    </source>
</evidence>
<evidence type="ECO:0000256" key="1">
    <source>
        <dbReference type="ARBA" id="ARBA00001946"/>
    </source>
</evidence>
<dbReference type="InterPro" id="IPR001906">
    <property type="entry name" value="Terpene_synth_N"/>
</dbReference>
<feature type="domain" description="Terpene synthase N-terminal" evidence="4">
    <location>
        <begin position="252"/>
        <end position="457"/>
    </location>
</feature>
<dbReference type="Gene3D" id="1.50.10.160">
    <property type="match status" value="1"/>
</dbReference>
<dbReference type="InterPro" id="IPR036965">
    <property type="entry name" value="Terpene_synth_N_sf"/>
</dbReference>
<dbReference type="Pfam" id="PF01397">
    <property type="entry name" value="Terpene_synth"/>
    <property type="match status" value="1"/>
</dbReference>
<evidence type="ECO:0000259" key="4">
    <source>
        <dbReference type="Pfam" id="PF01397"/>
    </source>
</evidence>
<evidence type="ECO:0000256" key="3">
    <source>
        <dbReference type="ARBA" id="ARBA00022842"/>
    </source>
</evidence>
<dbReference type="FunFam" id="1.50.10.130:FF:000002">
    <property type="entry name" value="Ent-copalyl diphosphate synthase, chloroplastic"/>
    <property type="match status" value="1"/>
</dbReference>